<name>A0A2R7Y0V9_9CREN</name>
<gene>
    <name evidence="16" type="ORF">B7O98_09650</name>
</gene>
<reference evidence="16 17" key="1">
    <citation type="journal article" date="2018" name="Syst. Appl. Microbiol.">
        <title>A new symbiotic nanoarchaeote (Candidatus Nanoclepta minutus) and its host (Zestosphaera tikiterensis gen. nov., sp. nov.) from a New Zealand hot spring.</title>
        <authorList>
            <person name="St John E."/>
            <person name="Liu Y."/>
            <person name="Podar M."/>
            <person name="Stott M.B."/>
            <person name="Meneghin J."/>
            <person name="Chen Z."/>
            <person name="Lagutin K."/>
            <person name="Mitchell K."/>
            <person name="Reysenbach A.L."/>
        </authorList>
    </citation>
    <scope>NUCLEOTIDE SEQUENCE [LARGE SCALE GENOMIC DNA]</scope>
    <source>
        <strain evidence="16">NZ3</strain>
    </source>
</reference>
<keyword evidence="13 14" id="KW-0464">Manganese</keyword>
<evidence type="ECO:0000256" key="14">
    <source>
        <dbReference type="RuleBase" id="RU365022"/>
    </source>
</evidence>
<keyword evidence="12 14" id="KW-0051">Antiviral defense</keyword>
<evidence type="ECO:0000259" key="15">
    <source>
        <dbReference type="Pfam" id="PF01930"/>
    </source>
</evidence>
<evidence type="ECO:0000256" key="11">
    <source>
        <dbReference type="ARBA" id="ARBA00023014"/>
    </source>
</evidence>
<comment type="function">
    <text evidence="14">CRISPR (clustered regularly interspaced short palindromic repeat) is an adaptive immune system that provides protection against mobile genetic elements (viruses, transposable elements and conjugative plasmids). CRISPR clusters contain sequences complementary to antecedent mobile elements and target invading nucleic acids. CRISPR clusters are transcribed and processed into CRISPR RNA (crRNA).</text>
</comment>
<comment type="cofactor">
    <cofactor evidence="14">
        <name>iron-sulfur cluster</name>
        <dbReference type="ChEBI" id="CHEBI:30408"/>
    </cofactor>
</comment>
<dbReference type="GO" id="GO:0046872">
    <property type="term" value="F:metal ion binding"/>
    <property type="evidence" value="ECO:0007669"/>
    <property type="project" value="UniProtKB-KW"/>
</dbReference>
<evidence type="ECO:0000256" key="12">
    <source>
        <dbReference type="ARBA" id="ARBA00023118"/>
    </source>
</evidence>
<sequence length="199" mass="23154">MSEGEWLITVTDLKHFAYCEVIVYLTHFLGVEESETEYMEYGKEIEKEKFIQQLYPKYKVKEVFRSVALTSKELRLTGVVDYVLITKHNEIIPVEVKWSEPLISGRPKKDHVIQLAAYALLLEKGWTHLRPSVKRGVIYYLKPKGVYVEVAIDYSLKKEIYRTLKKVEDIIKGKKEPKPKAKCGSCNYKPYCPYKGALI</sequence>
<dbReference type="InterPro" id="IPR011604">
    <property type="entry name" value="PDDEXK-like_dom_sf"/>
</dbReference>
<evidence type="ECO:0000256" key="7">
    <source>
        <dbReference type="ARBA" id="ARBA00022723"/>
    </source>
</evidence>
<dbReference type="InterPro" id="IPR051827">
    <property type="entry name" value="Cas4_exonuclease"/>
</dbReference>
<proteinExistence type="inferred from homology"/>
<dbReference type="PANTHER" id="PTHR36531:SF6">
    <property type="entry name" value="DNA REPLICATION ATP-DEPENDENT HELICASE_NUCLEASE DNA2"/>
    <property type="match status" value="1"/>
</dbReference>
<evidence type="ECO:0000256" key="1">
    <source>
        <dbReference type="ARBA" id="ARBA00001936"/>
    </source>
</evidence>
<evidence type="ECO:0000256" key="10">
    <source>
        <dbReference type="ARBA" id="ARBA00023004"/>
    </source>
</evidence>
<dbReference type="NCBIfam" id="TIGR00372">
    <property type="entry name" value="cas4"/>
    <property type="match status" value="1"/>
</dbReference>
<comment type="caution">
    <text evidence="16">The sequence shown here is derived from an EMBL/GenBank/DDBJ whole genome shotgun (WGS) entry which is preliminary data.</text>
</comment>
<evidence type="ECO:0000313" key="17">
    <source>
        <dbReference type="Proteomes" id="UP000244093"/>
    </source>
</evidence>
<dbReference type="EMBL" id="NBVN01000019">
    <property type="protein sequence ID" value="PUA31175.1"/>
    <property type="molecule type" value="Genomic_DNA"/>
</dbReference>
<keyword evidence="8 14" id="KW-0378">Hydrolase</keyword>
<dbReference type="AlphaFoldDB" id="A0A2R7Y0V9"/>
<evidence type="ECO:0000256" key="4">
    <source>
        <dbReference type="ARBA" id="ARBA00012768"/>
    </source>
</evidence>
<dbReference type="EC" id="3.1.12.1" evidence="4 14"/>
<keyword evidence="9 14" id="KW-0269">Exonuclease</keyword>
<evidence type="ECO:0000256" key="2">
    <source>
        <dbReference type="ARBA" id="ARBA00001966"/>
    </source>
</evidence>
<dbReference type="Pfam" id="PF01930">
    <property type="entry name" value="Cas_Cas4"/>
    <property type="match status" value="1"/>
</dbReference>
<evidence type="ECO:0000256" key="6">
    <source>
        <dbReference type="ARBA" id="ARBA00022722"/>
    </source>
</evidence>
<protein>
    <recommendedName>
        <fullName evidence="5 14">CRISPR-associated exonuclease Cas4</fullName>
        <ecNumber evidence="4 14">3.1.12.1</ecNumber>
    </recommendedName>
</protein>
<dbReference type="InterPro" id="IPR022765">
    <property type="entry name" value="Dna2/Cas4_DUF83"/>
</dbReference>
<keyword evidence="10 14" id="KW-0408">Iron</keyword>
<keyword evidence="7 14" id="KW-0479">Metal-binding</keyword>
<dbReference type="Gene3D" id="3.90.320.10">
    <property type="match status" value="1"/>
</dbReference>
<dbReference type="Proteomes" id="UP000244093">
    <property type="component" value="Unassembled WGS sequence"/>
</dbReference>
<organism evidence="16 17">
    <name type="scientific">Zestosphaera tikiterensis</name>
    <dbReference type="NCBI Taxonomy" id="1973259"/>
    <lineage>
        <taxon>Archaea</taxon>
        <taxon>Thermoproteota</taxon>
        <taxon>Thermoprotei</taxon>
        <taxon>Desulfurococcales</taxon>
        <taxon>Desulfurococcaceae</taxon>
        <taxon>Zestosphaera</taxon>
    </lineage>
</organism>
<accession>A0A2R7Y0V9</accession>
<evidence type="ECO:0000256" key="9">
    <source>
        <dbReference type="ARBA" id="ARBA00022839"/>
    </source>
</evidence>
<comment type="cofactor">
    <cofactor evidence="2">
        <name>[4Fe-4S] cluster</name>
        <dbReference type="ChEBI" id="CHEBI:49883"/>
    </cofactor>
</comment>
<keyword evidence="6 14" id="KW-0540">Nuclease</keyword>
<dbReference type="GO" id="GO:0051607">
    <property type="term" value="P:defense response to virus"/>
    <property type="evidence" value="ECO:0007669"/>
    <property type="project" value="UniProtKB-KW"/>
</dbReference>
<dbReference type="InterPro" id="IPR013343">
    <property type="entry name" value="CRISPR-assoc_prot_Cas4"/>
</dbReference>
<dbReference type="GO" id="GO:0004527">
    <property type="term" value="F:exonuclease activity"/>
    <property type="evidence" value="ECO:0007669"/>
    <property type="project" value="UniProtKB-KW"/>
</dbReference>
<comment type="similarity">
    <text evidence="3 14">Belongs to the CRISPR-associated exonuclease Cas4 family.</text>
</comment>
<evidence type="ECO:0000256" key="3">
    <source>
        <dbReference type="ARBA" id="ARBA00009189"/>
    </source>
</evidence>
<evidence type="ECO:0000256" key="8">
    <source>
        <dbReference type="ARBA" id="ARBA00022801"/>
    </source>
</evidence>
<comment type="cofactor">
    <cofactor evidence="14">
        <name>Mg(2+)</name>
        <dbReference type="ChEBI" id="CHEBI:18420"/>
    </cofactor>
    <cofactor evidence="14">
        <name>Mn(2+)</name>
        <dbReference type="ChEBI" id="CHEBI:29035"/>
    </cofactor>
    <text evidence="14">Mg(2+) or Mn(2+) required for ssDNA cleavage activity.</text>
</comment>
<dbReference type="GO" id="GO:0051536">
    <property type="term" value="F:iron-sulfur cluster binding"/>
    <property type="evidence" value="ECO:0007669"/>
    <property type="project" value="UniProtKB-KW"/>
</dbReference>
<feature type="domain" description="DUF83" evidence="15">
    <location>
        <begin position="10"/>
        <end position="192"/>
    </location>
</feature>
<evidence type="ECO:0000256" key="13">
    <source>
        <dbReference type="ARBA" id="ARBA00023211"/>
    </source>
</evidence>
<keyword evidence="11 14" id="KW-0411">Iron-sulfur</keyword>
<evidence type="ECO:0000313" key="16">
    <source>
        <dbReference type="EMBL" id="PUA31175.1"/>
    </source>
</evidence>
<dbReference type="PANTHER" id="PTHR36531">
    <property type="entry name" value="CRISPR-ASSOCIATED EXONUCLEASE CAS4"/>
    <property type="match status" value="1"/>
</dbReference>
<evidence type="ECO:0000256" key="5">
    <source>
        <dbReference type="ARBA" id="ARBA00020049"/>
    </source>
</evidence>
<comment type="cofactor">
    <cofactor evidence="1">
        <name>Mn(2+)</name>
        <dbReference type="ChEBI" id="CHEBI:29035"/>
    </cofactor>
</comment>